<dbReference type="Pfam" id="PF02080">
    <property type="entry name" value="TrkA_C"/>
    <property type="match status" value="1"/>
</dbReference>
<dbReference type="InterPro" id="IPR058776">
    <property type="entry name" value="KhtT-like_N"/>
</dbReference>
<dbReference type="Gene3D" id="3.30.70.1450">
    <property type="entry name" value="Regulator of K+ conductance, C-terminal domain"/>
    <property type="match status" value="1"/>
</dbReference>
<evidence type="ECO:0000313" key="2">
    <source>
        <dbReference type="EMBL" id="SEM29622.1"/>
    </source>
</evidence>
<dbReference type="AlphaFoldDB" id="A0A1H7X6Y4"/>
<evidence type="ECO:0000313" key="3">
    <source>
        <dbReference type="Proteomes" id="UP000199421"/>
    </source>
</evidence>
<dbReference type="InterPro" id="IPR026278">
    <property type="entry name" value="KhtT"/>
</dbReference>
<keyword evidence="3" id="KW-1185">Reference proteome</keyword>
<dbReference type="GO" id="GO:0008324">
    <property type="term" value="F:monoatomic cation transmembrane transporter activity"/>
    <property type="evidence" value="ECO:0007669"/>
    <property type="project" value="InterPro"/>
</dbReference>
<proteinExistence type="predicted"/>
<evidence type="ECO:0000259" key="1">
    <source>
        <dbReference type="PROSITE" id="PS51202"/>
    </source>
</evidence>
<dbReference type="RefSeq" id="WP_093330048.1">
    <property type="nucleotide sequence ID" value="NZ_FOAF01000010.1"/>
</dbReference>
<dbReference type="EMBL" id="FOAF01000010">
    <property type="protein sequence ID" value="SEM29622.1"/>
    <property type="molecule type" value="Genomic_DNA"/>
</dbReference>
<reference evidence="3" key="1">
    <citation type="submission" date="2016-10" db="EMBL/GenBank/DDBJ databases">
        <authorList>
            <person name="Varghese N."/>
            <person name="Submissions S."/>
        </authorList>
    </citation>
    <scope>NUCLEOTIDE SEQUENCE [LARGE SCALE GENOMIC DNA]</scope>
    <source>
        <strain evidence="3">DSM 18733</strain>
    </source>
</reference>
<dbReference type="OrthoDB" id="9781411at2"/>
<dbReference type="Proteomes" id="UP000199421">
    <property type="component" value="Unassembled WGS sequence"/>
</dbReference>
<dbReference type="PANTHER" id="PTHR30445:SF8">
    <property type="entry name" value="K(+)_H(+) ANTIPORTER SUBUNIT KHTT"/>
    <property type="match status" value="1"/>
</dbReference>
<dbReference type="PROSITE" id="PS51202">
    <property type="entry name" value="RCK_C"/>
    <property type="match status" value="1"/>
</dbReference>
<dbReference type="PIRSF" id="PIRSF005028">
    <property type="entry name" value="KhtT"/>
    <property type="match status" value="1"/>
</dbReference>
<dbReference type="Pfam" id="PF25991">
    <property type="entry name" value="KhtT_N"/>
    <property type="match status" value="1"/>
</dbReference>
<accession>A0A1H7X6Y4</accession>
<gene>
    <name evidence="2" type="ORF">SAMN05661044_04773</name>
</gene>
<organism evidence="2 3">
    <name type="scientific">Olivibacter domesticus</name>
    <name type="common">Pseudosphingobacterium domesticum</name>
    <dbReference type="NCBI Taxonomy" id="407022"/>
    <lineage>
        <taxon>Bacteria</taxon>
        <taxon>Pseudomonadati</taxon>
        <taxon>Bacteroidota</taxon>
        <taxon>Sphingobacteriia</taxon>
        <taxon>Sphingobacteriales</taxon>
        <taxon>Sphingobacteriaceae</taxon>
        <taxon>Olivibacter</taxon>
    </lineage>
</organism>
<dbReference type="InterPro" id="IPR050144">
    <property type="entry name" value="AAE_transporter"/>
</dbReference>
<protein>
    <submittedName>
        <fullName evidence="2">Potassium/proton antiporter regulatory subunit, CPA2 family (TC 2.A.37.5.2)</fullName>
    </submittedName>
</protein>
<dbReference type="SUPFAM" id="SSF116726">
    <property type="entry name" value="TrkA C-terminal domain-like"/>
    <property type="match status" value="1"/>
</dbReference>
<name>A0A1H7X6Y4_OLID1</name>
<dbReference type="InterPro" id="IPR036721">
    <property type="entry name" value="RCK_C_sf"/>
</dbReference>
<sequence>MSIVRESDLPGIGKKYQIETGAGDNMVVVIHDDGNRELYRLDEEENESKCVMTLNDEESRQIAGIIGGLSYKPKALETMELAVNDLVIEWYKVEDKTVINQQTIGQLGVRQKTGASIIAAIKDDDSVINPGPEYLITPGTTLVVAGKRSNIKSLKELLRSYQTV</sequence>
<dbReference type="PANTHER" id="PTHR30445">
    <property type="entry name" value="K(+)_H(+) ANTIPORTER SUBUNIT KHTT"/>
    <property type="match status" value="1"/>
</dbReference>
<dbReference type="InterPro" id="IPR006037">
    <property type="entry name" value="RCK_C"/>
</dbReference>
<feature type="domain" description="RCK C-terminal" evidence="1">
    <location>
        <begin position="76"/>
        <end position="160"/>
    </location>
</feature>
<dbReference type="GO" id="GO:0006813">
    <property type="term" value="P:potassium ion transport"/>
    <property type="evidence" value="ECO:0007669"/>
    <property type="project" value="InterPro"/>
</dbReference>